<sequence>MATELYNDGKHIALAFTDLVQDECAVDHCAVQSNQFLIVDDHMGALIDPGGNMTYNSLFMAMHAYFPPRRLAYVLASHADPDIVASANKWMVHTDCKIYISRLWARFVPHFCSVGNTAGRIVAIPDEGMRIPLGKSEIVALPAHFLHAEGNFHFYDPVAKILFSGDVGAAMVATADAAHPVEDFDAHIPYMQPFHQRIMVSNRAARGWVKMVRGLDVEWLVPQHGPPLRGKAMVKRFLDWFEQLPCGIDLMGPETYRVPA</sequence>
<dbReference type="InterPro" id="IPR045761">
    <property type="entry name" value="ODP_dom"/>
</dbReference>
<feature type="domain" description="Metallo-beta-lactamase" evidence="1">
    <location>
        <begin position="32"/>
        <end position="224"/>
    </location>
</feature>
<dbReference type="Pfam" id="PF19583">
    <property type="entry name" value="ODP"/>
    <property type="match status" value="1"/>
</dbReference>
<dbReference type="CDD" id="cd07709">
    <property type="entry name" value="flavodiiron_proteins_MBL-fold"/>
    <property type="match status" value="1"/>
</dbReference>
<accession>A0ABV0EC03</accession>
<name>A0ABV0EC03_9BURK</name>
<dbReference type="InterPro" id="IPR036866">
    <property type="entry name" value="RibonucZ/Hydroxyglut_hydro"/>
</dbReference>
<dbReference type="SMART" id="SM00849">
    <property type="entry name" value="Lactamase_B"/>
    <property type="match status" value="1"/>
</dbReference>
<proteinExistence type="predicted"/>
<dbReference type="PANTHER" id="PTHR43041">
    <property type="entry name" value="HYDROLASE, METALLO-BETA-LACTAMASE SUPERFAMILY"/>
    <property type="match status" value="1"/>
</dbReference>
<dbReference type="SUPFAM" id="SSF56281">
    <property type="entry name" value="Metallo-hydrolase/oxidoreductase"/>
    <property type="match status" value="1"/>
</dbReference>
<dbReference type="EMBL" id="JBAJEX010000001">
    <property type="protein sequence ID" value="MEO1766185.1"/>
    <property type="molecule type" value="Genomic_DNA"/>
</dbReference>
<comment type="caution">
    <text evidence="2">The sequence shown here is derived from an EMBL/GenBank/DDBJ whole genome shotgun (WGS) entry which is preliminary data.</text>
</comment>
<evidence type="ECO:0000313" key="2">
    <source>
        <dbReference type="EMBL" id="MEO1766185.1"/>
    </source>
</evidence>
<protein>
    <submittedName>
        <fullName evidence="2">MBL fold metallo-hydrolase</fullName>
    </submittedName>
</protein>
<dbReference type="RefSeq" id="WP_347306988.1">
    <property type="nucleotide sequence ID" value="NZ_JBAJEX010000001.1"/>
</dbReference>
<evidence type="ECO:0000259" key="1">
    <source>
        <dbReference type="SMART" id="SM00849"/>
    </source>
</evidence>
<organism evidence="2 3">
    <name type="scientific">Thiobacter aerophilum</name>
    <dbReference type="NCBI Taxonomy" id="3121275"/>
    <lineage>
        <taxon>Bacteria</taxon>
        <taxon>Pseudomonadati</taxon>
        <taxon>Pseudomonadota</taxon>
        <taxon>Betaproteobacteria</taxon>
        <taxon>Burkholderiales</taxon>
        <taxon>Thiobacteraceae</taxon>
        <taxon>Thiobacter</taxon>
    </lineage>
</organism>
<dbReference type="Gene3D" id="3.60.15.10">
    <property type="entry name" value="Ribonuclease Z/Hydroxyacylglutathione hydrolase-like"/>
    <property type="match status" value="1"/>
</dbReference>
<reference evidence="2 3" key="1">
    <citation type="submission" date="2024-02" db="EMBL/GenBank/DDBJ databases">
        <title>New thermophilic sulfur-oxidizing bacteria from a hot springs of the Uzon caldera (Kamchatka, Russia).</title>
        <authorList>
            <person name="Dukat A.M."/>
            <person name="Elcheninov A.G."/>
            <person name="Frolov E.N."/>
        </authorList>
    </citation>
    <scope>NUCLEOTIDE SEQUENCE [LARGE SCALE GENOMIC DNA]</scope>
    <source>
        <strain evidence="2 3">AK1</strain>
    </source>
</reference>
<dbReference type="Proteomes" id="UP001482231">
    <property type="component" value="Unassembled WGS sequence"/>
</dbReference>
<dbReference type="InterPro" id="IPR001279">
    <property type="entry name" value="Metallo-B-lactamas"/>
</dbReference>
<gene>
    <name evidence="2" type="ORF">V6E02_03015</name>
</gene>
<evidence type="ECO:0000313" key="3">
    <source>
        <dbReference type="Proteomes" id="UP001482231"/>
    </source>
</evidence>
<keyword evidence="3" id="KW-1185">Reference proteome</keyword>
<dbReference type="PANTHER" id="PTHR43041:SF1">
    <property type="entry name" value="METALLO-BETA-LACTAMASE DOMAIN-CONTAINING PROTEIN"/>
    <property type="match status" value="1"/>
</dbReference>